<evidence type="ECO:0000313" key="2">
    <source>
        <dbReference type="Proteomes" id="UP000281904"/>
    </source>
</evidence>
<reference evidence="1 2" key="1">
    <citation type="submission" date="2018-12" db="EMBL/GenBank/DDBJ databases">
        <authorList>
            <consortium name="Pathogen Informatics"/>
        </authorList>
    </citation>
    <scope>NUCLEOTIDE SEQUENCE [LARGE SCALE GENOMIC DNA]</scope>
    <source>
        <strain evidence="1 2">NCTC10036</strain>
    </source>
</reference>
<dbReference type="EMBL" id="LR134493">
    <property type="protein sequence ID" value="VEI62635.1"/>
    <property type="molecule type" value="Genomic_DNA"/>
</dbReference>
<gene>
    <name evidence="1" type="ORF">NCTC10036_01219</name>
</gene>
<proteinExistence type="predicted"/>
<protein>
    <submittedName>
        <fullName evidence="1">Uncharacterized protein</fullName>
    </submittedName>
</protein>
<evidence type="ECO:0000313" key="1">
    <source>
        <dbReference type="EMBL" id="VEI62635.1"/>
    </source>
</evidence>
<dbReference type="Proteomes" id="UP000281904">
    <property type="component" value="Chromosome"/>
</dbReference>
<dbReference type="AlphaFoldDB" id="A0A3S4XVD4"/>
<organism evidence="1 2">
    <name type="scientific">Serratia rubidaea</name>
    <name type="common">Serratia marinorubra</name>
    <dbReference type="NCBI Taxonomy" id="61652"/>
    <lineage>
        <taxon>Bacteria</taxon>
        <taxon>Pseudomonadati</taxon>
        <taxon>Pseudomonadota</taxon>
        <taxon>Gammaproteobacteria</taxon>
        <taxon>Enterobacterales</taxon>
        <taxon>Yersiniaceae</taxon>
        <taxon>Serratia</taxon>
    </lineage>
</organism>
<accession>A0A3S4XVD4</accession>
<sequence>MRNSGRVFYQAAMGRQGMPLCPARRIHFIRLIISNAHEIYHFNP</sequence>
<name>A0A3S4XVD4_SERRU</name>